<accession>A0ABP9YB91</accession>
<protein>
    <recommendedName>
        <fullName evidence="1">MABP domain-containing protein</fullName>
    </recommendedName>
</protein>
<comment type="caution">
    <text evidence="2">The sequence shown here is derived from an EMBL/GenBank/DDBJ whole genome shotgun (WGS) entry which is preliminary data.</text>
</comment>
<dbReference type="Pfam" id="PF00149">
    <property type="entry name" value="Metallophos"/>
    <property type="match status" value="1"/>
</dbReference>
<reference evidence="2 3" key="1">
    <citation type="submission" date="2024-04" db="EMBL/GenBank/DDBJ databases">
        <title>genome sequences of Mucor flavus KT1a and Helicostylum pulchrum KT1b strains isolation_sourced from the surface of a dry-aged beef.</title>
        <authorList>
            <person name="Toyotome T."/>
            <person name="Hosono M."/>
            <person name="Torimaru M."/>
            <person name="Fukuda K."/>
            <person name="Mikami N."/>
        </authorList>
    </citation>
    <scope>NUCLEOTIDE SEQUENCE [LARGE SCALE GENOMIC DNA]</scope>
    <source>
        <strain evidence="2 3">KT1b</strain>
    </source>
</reference>
<gene>
    <name evidence="2" type="ORF">HPULCUR_009685</name>
</gene>
<dbReference type="CDD" id="cd07383">
    <property type="entry name" value="MPP_Dcr2"/>
    <property type="match status" value="1"/>
</dbReference>
<keyword evidence="3" id="KW-1185">Reference proteome</keyword>
<evidence type="ECO:0000313" key="3">
    <source>
        <dbReference type="Proteomes" id="UP001476247"/>
    </source>
</evidence>
<organism evidence="2 3">
    <name type="scientific">Helicostylum pulchrum</name>
    <dbReference type="NCBI Taxonomy" id="562976"/>
    <lineage>
        <taxon>Eukaryota</taxon>
        <taxon>Fungi</taxon>
        <taxon>Fungi incertae sedis</taxon>
        <taxon>Mucoromycota</taxon>
        <taxon>Mucoromycotina</taxon>
        <taxon>Mucoromycetes</taxon>
        <taxon>Mucorales</taxon>
        <taxon>Mucorineae</taxon>
        <taxon>Mucoraceae</taxon>
        <taxon>Helicostylum</taxon>
    </lineage>
</organism>
<dbReference type="PANTHER" id="PTHR32440:SF0">
    <property type="entry name" value="PHOSPHATASE DCR2-RELATED"/>
    <property type="match status" value="1"/>
</dbReference>
<dbReference type="InterPro" id="IPR029052">
    <property type="entry name" value="Metallo-depent_PP-like"/>
</dbReference>
<dbReference type="PANTHER" id="PTHR32440">
    <property type="entry name" value="PHOSPHATASE DCR2-RELATED-RELATED"/>
    <property type="match status" value="1"/>
</dbReference>
<dbReference type="InterPro" id="IPR004843">
    <property type="entry name" value="Calcineurin-like_PHP"/>
</dbReference>
<proteinExistence type="predicted"/>
<dbReference type="InterPro" id="IPR023341">
    <property type="entry name" value="MABP"/>
</dbReference>
<dbReference type="Proteomes" id="UP001476247">
    <property type="component" value="Unassembled WGS sequence"/>
</dbReference>
<dbReference type="Gene3D" id="2.100.10.50">
    <property type="match status" value="2"/>
</dbReference>
<evidence type="ECO:0000259" key="1">
    <source>
        <dbReference type="PROSITE" id="PS51498"/>
    </source>
</evidence>
<evidence type="ECO:0000313" key="2">
    <source>
        <dbReference type="EMBL" id="GAA5804198.1"/>
    </source>
</evidence>
<feature type="domain" description="MABP" evidence="1">
    <location>
        <begin position="212"/>
        <end position="359"/>
    </location>
</feature>
<dbReference type="Gene3D" id="3.60.21.10">
    <property type="match status" value="1"/>
</dbReference>
<name>A0ABP9YB91_9FUNG</name>
<dbReference type="PROSITE" id="PS51498">
    <property type="entry name" value="MABP"/>
    <property type="match status" value="1"/>
</dbReference>
<sequence>MNYLSDNETLSLDDNIYQSVDFHTVDFRDLFDEEDVDVPVMISVRYVSYTSSFQFFVKLVGADTRDEDLAGVIETGESLTLSSYPGYRQLPTDLNQGVNDATSIFLHIKQDLSQDPITDLMILPQNETVPLIAKWTKLDVDLNQLSKEKDHMALWLYYTKDKSVSKNPVTSIIIKQGISPMVGAEYKRVPVDLNEGVGGFHLYMYYSQSGSKDPITEITAKQCFTSNCYIDGWERVEKDLNKGIIIGMSVYLFYKRDSTRDPVTDVVAILNDQTPPQGYTQVSVNLNSILRGDQIYLWYKTSPKNPDTLRDGIQELAIQFGKHVVTPFGWSKINVDLNSDKDGKDGFGEPTYLFIKKGYQELPKMDPLTFDSNGDFKILQLADLHFTNEEGICRDIPTDLDCKGDDTTIEYIEKLLEKEKPNLVVFSGDNINGELVSDARSATFKFAEPVIKQKIPWAVVFGNHDDQNDLSREELLQVMNTMSYSLTKRGPLDIPGVGNYFVKIFSDTSAAKQHTFTLYFLDSHSYTDDEEEDEYDYIKSEQLDWVIKSARSFDRKPNAAAFFHIPIWEYHNEDMLYPDARLGEAREDISSPKKNKISALEAFKSAGDIRVTSCGHDHVNDFCMERDGIQLCYGGGGGVGGYGAEHLDWPRRSRIFKISEFGETITTWKRLHNDKLSMIHYQTIFSL</sequence>
<dbReference type="EMBL" id="BAABUJ010000033">
    <property type="protein sequence ID" value="GAA5804198.1"/>
    <property type="molecule type" value="Genomic_DNA"/>
</dbReference>
<dbReference type="SUPFAM" id="SSF56300">
    <property type="entry name" value="Metallo-dependent phosphatases"/>
    <property type="match status" value="1"/>
</dbReference>